<sequence length="65" mass="7422">MAKDNLTNALTGLNQVEKKRSPQKHQKKRRAKRGRPKAFDPFYMFCSILVLLAIGLQFVAIALYS</sequence>
<feature type="compositionally biased region" description="Basic residues" evidence="1">
    <location>
        <begin position="21"/>
        <end position="34"/>
    </location>
</feature>
<gene>
    <name evidence="3" type="ORF">JIN87_21680</name>
</gene>
<feature type="region of interest" description="Disordered" evidence="1">
    <location>
        <begin position="12"/>
        <end position="34"/>
    </location>
</feature>
<accession>A0A934S2M2</accession>
<dbReference type="EMBL" id="JAENIL010000049">
    <property type="protein sequence ID" value="MBK1879511.1"/>
    <property type="molecule type" value="Genomic_DNA"/>
</dbReference>
<keyword evidence="4" id="KW-1185">Reference proteome</keyword>
<protein>
    <submittedName>
        <fullName evidence="3">Uncharacterized protein</fullName>
    </submittedName>
</protein>
<evidence type="ECO:0000313" key="4">
    <source>
        <dbReference type="Proteomes" id="UP000617628"/>
    </source>
</evidence>
<keyword evidence="2" id="KW-0472">Membrane</keyword>
<evidence type="ECO:0000313" key="3">
    <source>
        <dbReference type="EMBL" id="MBK1879511.1"/>
    </source>
</evidence>
<comment type="caution">
    <text evidence="3">The sequence shown here is derived from an EMBL/GenBank/DDBJ whole genome shotgun (WGS) entry which is preliminary data.</text>
</comment>
<feature type="transmembrane region" description="Helical" evidence="2">
    <location>
        <begin position="42"/>
        <end position="64"/>
    </location>
</feature>
<keyword evidence="2" id="KW-1133">Transmembrane helix</keyword>
<proteinExistence type="predicted"/>
<dbReference type="Proteomes" id="UP000617628">
    <property type="component" value="Unassembled WGS sequence"/>
</dbReference>
<reference evidence="3" key="1">
    <citation type="submission" date="2021-01" db="EMBL/GenBank/DDBJ databases">
        <title>Modified the classification status of verrucomicrobia.</title>
        <authorList>
            <person name="Feng X."/>
        </authorList>
    </citation>
    <scope>NUCLEOTIDE SEQUENCE</scope>
    <source>
        <strain evidence="3">KCTC 13126</strain>
    </source>
</reference>
<evidence type="ECO:0000256" key="2">
    <source>
        <dbReference type="SAM" id="Phobius"/>
    </source>
</evidence>
<keyword evidence="2" id="KW-0812">Transmembrane</keyword>
<organism evidence="3 4">
    <name type="scientific">Pelagicoccus mobilis</name>
    <dbReference type="NCBI Taxonomy" id="415221"/>
    <lineage>
        <taxon>Bacteria</taxon>
        <taxon>Pseudomonadati</taxon>
        <taxon>Verrucomicrobiota</taxon>
        <taxon>Opitutia</taxon>
        <taxon>Puniceicoccales</taxon>
        <taxon>Pelagicoccaceae</taxon>
        <taxon>Pelagicoccus</taxon>
    </lineage>
</organism>
<dbReference type="AlphaFoldDB" id="A0A934S2M2"/>
<dbReference type="RefSeq" id="WP_200357723.1">
    <property type="nucleotide sequence ID" value="NZ_JAENIL010000049.1"/>
</dbReference>
<evidence type="ECO:0000256" key="1">
    <source>
        <dbReference type="SAM" id="MobiDB-lite"/>
    </source>
</evidence>
<name>A0A934S2M2_9BACT</name>